<keyword evidence="2" id="KW-1185">Reference proteome</keyword>
<name>A0AB37U8I9_9CYAN</name>
<dbReference type="Proteomes" id="UP000282574">
    <property type="component" value="Unassembled WGS sequence"/>
</dbReference>
<dbReference type="RefSeq" id="WP_106169214.1">
    <property type="nucleotide sequence ID" value="NZ_JAVKZF010000009.1"/>
</dbReference>
<organism evidence="1 2">
    <name type="scientific">Chroococcidiopsis cubana SAG 39.79</name>
    <dbReference type="NCBI Taxonomy" id="388085"/>
    <lineage>
        <taxon>Bacteria</taxon>
        <taxon>Bacillati</taxon>
        <taxon>Cyanobacteriota</taxon>
        <taxon>Cyanophyceae</taxon>
        <taxon>Chroococcidiopsidales</taxon>
        <taxon>Chroococcidiopsidaceae</taxon>
        <taxon>Chroococcidiopsis</taxon>
    </lineage>
</organism>
<comment type="caution">
    <text evidence="1">The sequence shown here is derived from an EMBL/GenBank/DDBJ whole genome shotgun (WGS) entry which is preliminary data.</text>
</comment>
<accession>A0AB37U8I9</accession>
<proteinExistence type="predicted"/>
<dbReference type="AlphaFoldDB" id="A0AB37U8I9"/>
<protein>
    <submittedName>
        <fullName evidence="1">Uncharacterized protein</fullName>
    </submittedName>
</protein>
<gene>
    <name evidence="1" type="ORF">DSM107010_68210</name>
</gene>
<reference evidence="1 2" key="1">
    <citation type="journal article" date="2019" name="Genome Biol. Evol.">
        <title>Day and night: Metabolic profiles and evolutionary relationships of six axenic non-marine cyanobacteria.</title>
        <authorList>
            <person name="Will S.E."/>
            <person name="Henke P."/>
            <person name="Boedeker C."/>
            <person name="Huang S."/>
            <person name="Brinkmann H."/>
            <person name="Rohde M."/>
            <person name="Jarek M."/>
            <person name="Friedl T."/>
            <person name="Seufert S."/>
            <person name="Schumacher M."/>
            <person name="Overmann J."/>
            <person name="Neumann-Schaal M."/>
            <person name="Petersen J."/>
        </authorList>
    </citation>
    <scope>NUCLEOTIDE SEQUENCE [LARGE SCALE GENOMIC DNA]</scope>
    <source>
        <strain evidence="1 2">SAG 39.79</strain>
    </source>
</reference>
<dbReference type="EMBL" id="RSCK01000148">
    <property type="protein sequence ID" value="RUT00303.1"/>
    <property type="molecule type" value="Genomic_DNA"/>
</dbReference>
<evidence type="ECO:0000313" key="1">
    <source>
        <dbReference type="EMBL" id="RUT00303.1"/>
    </source>
</evidence>
<evidence type="ECO:0000313" key="2">
    <source>
        <dbReference type="Proteomes" id="UP000282574"/>
    </source>
</evidence>
<sequence>MKIGNQRGEVGNWIGIAVRDRNGRHGKIVEDWCAWDRILTILFEDGERYNLVLNNVGKDPEDKLGIEWEFSPQEFPHKWVYISDTPVIHCSP</sequence>